<protein>
    <submittedName>
        <fullName evidence="1">Uncharacterized protein</fullName>
    </submittedName>
</protein>
<sequence length="347" mass="34850">MAMQVALTKMTLKVVCSSAARALFTFEGIPYGSGHGLLGAVTVAVEELPVEEEVGAALVVAMVLQTYAPGYGVIGDHVVAVEVALVVGLVVGLSSDGCRRREGVGGGSGWWDHGIGYGSSGGSGGGSGYGAGGMAVLVMGAEGCRRRRGYGAAWHGGGYGGGGGHGAGAGYGDGRDTFGVAEVRVSGGGTVGGGGAWREGTVVVQAAVKVMVLVVNTGEDTAACTGGGAGSSGGYVVLVGNTGGGYGAGFKWWRYGAGRNTGGWPEVGQARWWWCSGGGAWGGMVAVGVVVDLGWGWVWWRWRHREQVFGSGYGADGGHGGAWVVAVAMVGSKIMPKGLNVIIEEMN</sequence>
<name>A0A835S6I4_VANPL</name>
<gene>
    <name evidence="1" type="ORF">HPP92_001372</name>
</gene>
<evidence type="ECO:0000313" key="2">
    <source>
        <dbReference type="Proteomes" id="UP000639772"/>
    </source>
</evidence>
<evidence type="ECO:0000313" key="1">
    <source>
        <dbReference type="EMBL" id="KAG0501300.1"/>
    </source>
</evidence>
<dbReference type="AlphaFoldDB" id="A0A835S6I4"/>
<dbReference type="Proteomes" id="UP000639772">
    <property type="component" value="Chromosome 1"/>
</dbReference>
<dbReference type="EMBL" id="JADCNM010000001">
    <property type="protein sequence ID" value="KAG0501300.1"/>
    <property type="molecule type" value="Genomic_DNA"/>
</dbReference>
<accession>A0A835S6I4</accession>
<proteinExistence type="predicted"/>
<reference evidence="1 2" key="1">
    <citation type="journal article" date="2020" name="Nat. Food">
        <title>A phased Vanilla planifolia genome enables genetic improvement of flavour and production.</title>
        <authorList>
            <person name="Hasing T."/>
            <person name="Tang H."/>
            <person name="Brym M."/>
            <person name="Khazi F."/>
            <person name="Huang T."/>
            <person name="Chambers A.H."/>
        </authorList>
    </citation>
    <scope>NUCLEOTIDE SEQUENCE [LARGE SCALE GENOMIC DNA]</scope>
    <source>
        <tissue evidence="1">Leaf</tissue>
    </source>
</reference>
<organism evidence="1 2">
    <name type="scientific">Vanilla planifolia</name>
    <name type="common">Vanilla</name>
    <dbReference type="NCBI Taxonomy" id="51239"/>
    <lineage>
        <taxon>Eukaryota</taxon>
        <taxon>Viridiplantae</taxon>
        <taxon>Streptophyta</taxon>
        <taxon>Embryophyta</taxon>
        <taxon>Tracheophyta</taxon>
        <taxon>Spermatophyta</taxon>
        <taxon>Magnoliopsida</taxon>
        <taxon>Liliopsida</taxon>
        <taxon>Asparagales</taxon>
        <taxon>Orchidaceae</taxon>
        <taxon>Vanilloideae</taxon>
        <taxon>Vanilleae</taxon>
        <taxon>Vanilla</taxon>
    </lineage>
</organism>
<comment type="caution">
    <text evidence="1">The sequence shown here is derived from an EMBL/GenBank/DDBJ whole genome shotgun (WGS) entry which is preliminary data.</text>
</comment>